<dbReference type="Gene3D" id="3.30.300.30">
    <property type="match status" value="1"/>
</dbReference>
<dbReference type="InterPro" id="IPR000873">
    <property type="entry name" value="AMP-dep_synth/lig_dom"/>
</dbReference>
<feature type="domain" description="AMP-binding enzyme C-terminal" evidence="2">
    <location>
        <begin position="484"/>
        <end position="558"/>
    </location>
</feature>
<dbReference type="InterPro" id="IPR050237">
    <property type="entry name" value="ATP-dep_AMP-bd_enzyme"/>
</dbReference>
<evidence type="ECO:0000259" key="2">
    <source>
        <dbReference type="Pfam" id="PF13193"/>
    </source>
</evidence>
<dbReference type="EMBL" id="SNYW01000001">
    <property type="protein sequence ID" value="TDQ86465.1"/>
    <property type="molecule type" value="Genomic_DNA"/>
</dbReference>
<dbReference type="PROSITE" id="PS00455">
    <property type="entry name" value="AMP_BINDING"/>
    <property type="match status" value="1"/>
</dbReference>
<protein>
    <submittedName>
        <fullName evidence="3">Long-chain acyl-CoA synthetase</fullName>
    </submittedName>
</protein>
<evidence type="ECO:0000313" key="4">
    <source>
        <dbReference type="Proteomes" id="UP000295783"/>
    </source>
</evidence>
<dbReference type="PANTHER" id="PTHR43767">
    <property type="entry name" value="LONG-CHAIN-FATTY-ACID--COA LIGASE"/>
    <property type="match status" value="1"/>
</dbReference>
<reference evidence="3 4" key="1">
    <citation type="submission" date="2019-03" db="EMBL/GenBank/DDBJ databases">
        <title>Genomic Encyclopedia of Type Strains, Phase III (KMG-III): the genomes of soil and plant-associated and newly described type strains.</title>
        <authorList>
            <person name="Whitman W."/>
        </authorList>
    </citation>
    <scope>NUCLEOTIDE SEQUENCE [LARGE SCALE GENOMIC DNA]</scope>
    <source>
        <strain evidence="3 4">CGMCC 1.7660</strain>
    </source>
</reference>
<organism evidence="3 4">
    <name type="scientific">Dongia mobilis</name>
    <dbReference type="NCBI Taxonomy" id="578943"/>
    <lineage>
        <taxon>Bacteria</taxon>
        <taxon>Pseudomonadati</taxon>
        <taxon>Pseudomonadota</taxon>
        <taxon>Alphaproteobacteria</taxon>
        <taxon>Rhodospirillales</taxon>
        <taxon>Dongiaceae</taxon>
        <taxon>Dongia</taxon>
    </lineage>
</organism>
<name>A0A4V3DF68_9PROT</name>
<evidence type="ECO:0000259" key="1">
    <source>
        <dbReference type="Pfam" id="PF00501"/>
    </source>
</evidence>
<dbReference type="InterPro" id="IPR020845">
    <property type="entry name" value="AMP-binding_CS"/>
</dbReference>
<evidence type="ECO:0000313" key="3">
    <source>
        <dbReference type="EMBL" id="TDQ86465.1"/>
    </source>
</evidence>
<feature type="domain" description="AMP-dependent synthetase/ligase" evidence="1">
    <location>
        <begin position="46"/>
        <end position="433"/>
    </location>
</feature>
<dbReference type="GO" id="GO:0016878">
    <property type="term" value="F:acid-thiol ligase activity"/>
    <property type="evidence" value="ECO:0007669"/>
    <property type="project" value="UniProtKB-ARBA"/>
</dbReference>
<dbReference type="PANTHER" id="PTHR43767:SF1">
    <property type="entry name" value="NONRIBOSOMAL PEPTIDE SYNTHASE PES1 (EUROFUNG)-RELATED"/>
    <property type="match status" value="1"/>
</dbReference>
<dbReference type="RefSeq" id="WP_243735482.1">
    <property type="nucleotide sequence ID" value="NZ_SNYW01000001.1"/>
</dbReference>
<dbReference type="SUPFAM" id="SSF56801">
    <property type="entry name" value="Acetyl-CoA synthetase-like"/>
    <property type="match status" value="1"/>
</dbReference>
<dbReference type="CDD" id="cd05936">
    <property type="entry name" value="FC-FACS_FadD_like"/>
    <property type="match status" value="1"/>
</dbReference>
<proteinExistence type="predicted"/>
<sequence>METSVSGVGEEARKPGAGMPVWASSYPPEVDWAAPIAVKPVHALLDDQAAANPQLDCIDFLDKRYSYAEVKALSDRIAKGLQLLGLKPGMHLGLFLPNCPYFVAFYHGALKAGATLVNFNPLYAEPEIERQINDAECDFMVTLDVVQLLPKLDAVLPKCRVKTVIVCPMADQLPFPQNLVYPFVMRAARARMTIDSRHIALKDLIDNDGAYQPVAIDCSKDVALLQYTGGTTGVPKGAMLSHANVYSNAIQAERFFHTVERPGAKMVGVLPLFHAFAMTCVMNFTLAVGGTMILEPKFEVQKLLKLIHRKRPAALAGVPTLFNALLNAPNIDDFDLTSLKFCISGGAALPAEVRKSFEARTGTHLIEGYGLSEASPVCCCNPTHTGGKSGSIGLPFPLTSCEIVSLDDPHQLVAPGEKGEICFRGPQVMLGYWKRPEATAEVIYDGRLHTGDVGHIDEDGYVFITDRLKEMINASGFKVYPRVIEEALYEHPAVKECAVIGVDDAYRGQTVKAFIVLKDNLTATAEEIDSFLEDRLSKIEKPRLYEFRADLPKSIIGKILKKVLADEEKARAERIKEIEP</sequence>
<dbReference type="Pfam" id="PF00501">
    <property type="entry name" value="AMP-binding"/>
    <property type="match status" value="1"/>
</dbReference>
<keyword evidence="4" id="KW-1185">Reference proteome</keyword>
<accession>A0A4V3DF68</accession>
<dbReference type="InterPro" id="IPR025110">
    <property type="entry name" value="AMP-bd_C"/>
</dbReference>
<dbReference type="Pfam" id="PF13193">
    <property type="entry name" value="AMP-binding_C"/>
    <property type="match status" value="1"/>
</dbReference>
<gene>
    <name evidence="3" type="ORF">A8950_0157</name>
</gene>
<dbReference type="Proteomes" id="UP000295783">
    <property type="component" value="Unassembled WGS sequence"/>
</dbReference>
<dbReference type="AlphaFoldDB" id="A0A4V3DF68"/>
<comment type="caution">
    <text evidence="3">The sequence shown here is derived from an EMBL/GenBank/DDBJ whole genome shotgun (WGS) entry which is preliminary data.</text>
</comment>
<dbReference type="InterPro" id="IPR045851">
    <property type="entry name" value="AMP-bd_C_sf"/>
</dbReference>
<dbReference type="Gene3D" id="2.30.38.10">
    <property type="entry name" value="Luciferase, Domain 3"/>
    <property type="match status" value="1"/>
</dbReference>
<dbReference type="Gene3D" id="3.40.50.980">
    <property type="match status" value="2"/>
</dbReference>